<evidence type="ECO:0000313" key="2">
    <source>
        <dbReference type="EMBL" id="OTZ67118.1"/>
    </source>
</evidence>
<protein>
    <submittedName>
        <fullName evidence="2">Uncharacterized protein</fullName>
    </submittedName>
</protein>
<dbReference type="AlphaFoldDB" id="A0A9X6PN68"/>
<evidence type="ECO:0000256" key="1">
    <source>
        <dbReference type="SAM" id="Phobius"/>
    </source>
</evidence>
<comment type="caution">
    <text evidence="2">The sequence shown here is derived from an EMBL/GenBank/DDBJ whole genome shotgun (WGS) entry which is preliminary data.</text>
</comment>
<name>A0A9X6PN68_BACUK</name>
<organism evidence="2 3">
    <name type="scientific">Bacillus thuringiensis serovar kumamotoensis</name>
    <dbReference type="NCBI Taxonomy" id="132267"/>
    <lineage>
        <taxon>Bacteria</taxon>
        <taxon>Bacillati</taxon>
        <taxon>Bacillota</taxon>
        <taxon>Bacilli</taxon>
        <taxon>Bacillales</taxon>
        <taxon>Bacillaceae</taxon>
        <taxon>Bacillus</taxon>
        <taxon>Bacillus cereus group</taxon>
    </lineage>
</organism>
<gene>
    <name evidence="2" type="ORF">BK769_31195</name>
</gene>
<evidence type="ECO:0000313" key="3">
    <source>
        <dbReference type="Proteomes" id="UP000195087"/>
    </source>
</evidence>
<keyword evidence="1" id="KW-0472">Membrane</keyword>
<keyword evidence="1" id="KW-1133">Transmembrane helix</keyword>
<dbReference type="EMBL" id="NFEH01000124">
    <property type="protein sequence ID" value="OTZ67118.1"/>
    <property type="molecule type" value="Genomic_DNA"/>
</dbReference>
<reference evidence="2 3" key="1">
    <citation type="submission" date="2016-10" db="EMBL/GenBank/DDBJ databases">
        <title>Comparative genomics of Bacillus thuringiensis reveals a path to pathogens against multiple invertebrate hosts.</title>
        <authorList>
            <person name="Zheng J."/>
            <person name="Gao Q."/>
            <person name="Liu H."/>
            <person name="Peng D."/>
            <person name="Ruan L."/>
            <person name="Sun M."/>
        </authorList>
    </citation>
    <scope>NUCLEOTIDE SEQUENCE [LARGE SCALE GENOMIC DNA]</scope>
    <source>
        <strain evidence="2">BGSC 4W1</strain>
    </source>
</reference>
<feature type="transmembrane region" description="Helical" evidence="1">
    <location>
        <begin position="34"/>
        <end position="52"/>
    </location>
</feature>
<dbReference type="Proteomes" id="UP000195087">
    <property type="component" value="Unassembled WGS sequence"/>
</dbReference>
<sequence length="87" mass="10470">MYKYIINKTVKLYIFRYYFYDINSVKKKGRRENLPITIMLISAIYISIIIMSEHALNSQRYRGITDDIHFLNHKIGFTYMKDKSPPN</sequence>
<keyword evidence="1" id="KW-0812">Transmembrane</keyword>
<accession>A0A9X6PN68</accession>
<proteinExistence type="predicted"/>